<dbReference type="AlphaFoldDB" id="A0A0B6YZR3"/>
<sequence>EGRYFTQYITTTCNTRQYNGRTYDIDKAAEDQVTRENIIKKFRTYLSSALNEYQRINENQKADAARDLLGRVPEM</sequence>
<protein>
    <submittedName>
        <fullName evidence="1">Uncharacterized protein</fullName>
    </submittedName>
</protein>
<feature type="non-terminal residue" evidence="1">
    <location>
        <position position="1"/>
    </location>
</feature>
<proteinExistence type="predicted"/>
<evidence type="ECO:0000313" key="1">
    <source>
        <dbReference type="EMBL" id="CEK60955.1"/>
    </source>
</evidence>
<accession>A0A0B6YZR3</accession>
<reference evidence="1" key="1">
    <citation type="submission" date="2014-12" db="EMBL/GenBank/DDBJ databases">
        <title>Insight into the proteome of Arion vulgaris.</title>
        <authorList>
            <person name="Aradska J."/>
            <person name="Bulat T."/>
            <person name="Smidak R."/>
            <person name="Sarate P."/>
            <person name="Gangsoo J."/>
            <person name="Sialana F."/>
            <person name="Bilban M."/>
            <person name="Lubec G."/>
        </authorList>
    </citation>
    <scope>NUCLEOTIDE SEQUENCE</scope>
    <source>
        <tissue evidence="1">Skin</tissue>
    </source>
</reference>
<gene>
    <name evidence="1" type="primary">ORF40854</name>
</gene>
<dbReference type="EMBL" id="HACG01014090">
    <property type="protein sequence ID" value="CEK60955.1"/>
    <property type="molecule type" value="Transcribed_RNA"/>
</dbReference>
<organism evidence="1">
    <name type="scientific">Arion vulgaris</name>
    <dbReference type="NCBI Taxonomy" id="1028688"/>
    <lineage>
        <taxon>Eukaryota</taxon>
        <taxon>Metazoa</taxon>
        <taxon>Spiralia</taxon>
        <taxon>Lophotrochozoa</taxon>
        <taxon>Mollusca</taxon>
        <taxon>Gastropoda</taxon>
        <taxon>Heterobranchia</taxon>
        <taxon>Euthyneura</taxon>
        <taxon>Panpulmonata</taxon>
        <taxon>Eupulmonata</taxon>
        <taxon>Stylommatophora</taxon>
        <taxon>Helicina</taxon>
        <taxon>Arionoidea</taxon>
        <taxon>Arionidae</taxon>
        <taxon>Arion</taxon>
    </lineage>
</organism>
<name>A0A0B6YZR3_9EUPU</name>